<dbReference type="AlphaFoldDB" id="A0A917DIV2"/>
<dbReference type="Pfam" id="PF12867">
    <property type="entry name" value="DinB_2"/>
    <property type="match status" value="1"/>
</dbReference>
<dbReference type="EMBL" id="BMKK01000001">
    <property type="protein sequence ID" value="GGD43451.1"/>
    <property type="molecule type" value="Genomic_DNA"/>
</dbReference>
<dbReference type="SUPFAM" id="SSF109854">
    <property type="entry name" value="DinB/YfiT-like putative metalloenzymes"/>
    <property type="match status" value="1"/>
</dbReference>
<organism evidence="2 3">
    <name type="scientific">Emticicia aquatilis</name>
    <dbReference type="NCBI Taxonomy" id="1537369"/>
    <lineage>
        <taxon>Bacteria</taxon>
        <taxon>Pseudomonadati</taxon>
        <taxon>Bacteroidota</taxon>
        <taxon>Cytophagia</taxon>
        <taxon>Cytophagales</taxon>
        <taxon>Leadbetterellaceae</taxon>
        <taxon>Emticicia</taxon>
    </lineage>
</organism>
<keyword evidence="3" id="KW-1185">Reference proteome</keyword>
<reference evidence="2" key="1">
    <citation type="journal article" date="2014" name="Int. J. Syst. Evol. Microbiol.">
        <title>Complete genome sequence of Corynebacterium casei LMG S-19264T (=DSM 44701T), isolated from a smear-ripened cheese.</title>
        <authorList>
            <consortium name="US DOE Joint Genome Institute (JGI-PGF)"/>
            <person name="Walter F."/>
            <person name="Albersmeier A."/>
            <person name="Kalinowski J."/>
            <person name="Ruckert C."/>
        </authorList>
    </citation>
    <scope>NUCLEOTIDE SEQUENCE</scope>
    <source>
        <strain evidence="2">CGMCC 1.15958</strain>
    </source>
</reference>
<name>A0A917DIV2_9BACT</name>
<dbReference type="Proteomes" id="UP000609064">
    <property type="component" value="Unassembled WGS sequence"/>
</dbReference>
<dbReference type="InterPro" id="IPR034660">
    <property type="entry name" value="DinB/YfiT-like"/>
</dbReference>
<feature type="domain" description="DinB-like" evidence="1">
    <location>
        <begin position="27"/>
        <end position="158"/>
    </location>
</feature>
<protein>
    <recommendedName>
        <fullName evidence="1">DinB-like domain-containing protein</fullName>
    </recommendedName>
</protein>
<dbReference type="InterPro" id="IPR024775">
    <property type="entry name" value="DinB-like"/>
</dbReference>
<dbReference type="RefSeq" id="WP_188764181.1">
    <property type="nucleotide sequence ID" value="NZ_BMKK01000001.1"/>
</dbReference>
<comment type="caution">
    <text evidence="2">The sequence shown here is derived from an EMBL/GenBank/DDBJ whole genome shotgun (WGS) entry which is preliminary data.</text>
</comment>
<dbReference type="Gene3D" id="1.20.120.450">
    <property type="entry name" value="dinb family like domain"/>
    <property type="match status" value="1"/>
</dbReference>
<evidence type="ECO:0000313" key="3">
    <source>
        <dbReference type="Proteomes" id="UP000609064"/>
    </source>
</evidence>
<reference evidence="2" key="2">
    <citation type="submission" date="2020-09" db="EMBL/GenBank/DDBJ databases">
        <authorList>
            <person name="Sun Q."/>
            <person name="Zhou Y."/>
        </authorList>
    </citation>
    <scope>NUCLEOTIDE SEQUENCE</scope>
    <source>
        <strain evidence="2">CGMCC 1.15958</strain>
    </source>
</reference>
<proteinExistence type="predicted"/>
<sequence>MSKPLEVWLRGPLPDVPPLLQPIAHALLQAQEELHEYLNDFPDSLLWQRPAGVASVAFHLQHLTGVLDRIFTYARGESLSETQMQALKAEGIEDSELKVQQLIEAFDQQVEMAINQLKSTDEATLTEVRGVGRAKIPSTVIGLLFHAAEHTTRHLGQLLVTSKVVRQTID</sequence>
<accession>A0A917DIV2</accession>
<evidence type="ECO:0000313" key="2">
    <source>
        <dbReference type="EMBL" id="GGD43451.1"/>
    </source>
</evidence>
<gene>
    <name evidence="2" type="ORF">GCM10011514_04250</name>
</gene>
<evidence type="ECO:0000259" key="1">
    <source>
        <dbReference type="Pfam" id="PF12867"/>
    </source>
</evidence>